<gene>
    <name evidence="1" type="ORF">OSTLU_29987</name>
</gene>
<dbReference type="OMA" id="KHMKPSN"/>
<keyword evidence="2" id="KW-1185">Reference proteome</keyword>
<dbReference type="PANTHER" id="PTHR31984">
    <property type="entry name" value="TRANSPORTER, PUTATIVE (DUF179)-RELATED"/>
    <property type="match status" value="1"/>
</dbReference>
<evidence type="ECO:0000313" key="1">
    <source>
        <dbReference type="EMBL" id="ABO94663.1"/>
    </source>
</evidence>
<dbReference type="InterPro" id="IPR003774">
    <property type="entry name" value="AlgH-like"/>
</dbReference>
<reference evidence="1 2" key="1">
    <citation type="journal article" date="2007" name="Proc. Natl. Acad. Sci. U.S.A.">
        <title>The tiny eukaryote Ostreococcus provides genomic insights into the paradox of plankton speciation.</title>
        <authorList>
            <person name="Palenik B."/>
            <person name="Grimwood J."/>
            <person name="Aerts A."/>
            <person name="Rouze P."/>
            <person name="Salamov A."/>
            <person name="Putnam N."/>
            <person name="Dupont C."/>
            <person name="Jorgensen R."/>
            <person name="Derelle E."/>
            <person name="Rombauts S."/>
            <person name="Zhou K."/>
            <person name="Otillar R."/>
            <person name="Merchant S.S."/>
            <person name="Podell S."/>
            <person name="Gaasterland T."/>
            <person name="Napoli C."/>
            <person name="Gendler K."/>
            <person name="Manuell A."/>
            <person name="Tai V."/>
            <person name="Vallon O."/>
            <person name="Piganeau G."/>
            <person name="Jancek S."/>
            <person name="Heijde M."/>
            <person name="Jabbari K."/>
            <person name="Bowler C."/>
            <person name="Lohr M."/>
            <person name="Robbens S."/>
            <person name="Werner G."/>
            <person name="Dubchak I."/>
            <person name="Pazour G.J."/>
            <person name="Ren Q."/>
            <person name="Paulsen I."/>
            <person name="Delwiche C."/>
            <person name="Schmutz J."/>
            <person name="Rokhsar D."/>
            <person name="Van de Peer Y."/>
            <person name="Moreau H."/>
            <person name="Grigoriev I.V."/>
        </authorList>
    </citation>
    <scope>NUCLEOTIDE SEQUENCE [LARGE SCALE GENOMIC DNA]</scope>
    <source>
        <strain evidence="1 2">CCE9901</strain>
    </source>
</reference>
<dbReference type="PANTHER" id="PTHR31984:SF17">
    <property type="entry name" value="TRANSCRIPTIONAL REGULATOR"/>
    <property type="match status" value="1"/>
</dbReference>
<dbReference type="Gene3D" id="3.40.1740.10">
    <property type="entry name" value="VC0467-like"/>
    <property type="match status" value="1"/>
</dbReference>
<name>A4RT64_OSTLU</name>
<dbReference type="EMBL" id="CP000582">
    <property type="protein sequence ID" value="ABO94663.1"/>
    <property type="molecule type" value="Genomic_DNA"/>
</dbReference>
<dbReference type="Proteomes" id="UP000001568">
    <property type="component" value="Chromosome 2"/>
</dbReference>
<dbReference type="Pfam" id="PF02622">
    <property type="entry name" value="DUF179"/>
    <property type="match status" value="1"/>
</dbReference>
<dbReference type="SUPFAM" id="SSF143456">
    <property type="entry name" value="VC0467-like"/>
    <property type="match status" value="1"/>
</dbReference>
<dbReference type="GeneID" id="5000068"/>
<dbReference type="KEGG" id="olu:OSTLU_29987"/>
<accession>A4RT64</accession>
<protein>
    <recommendedName>
        <fullName evidence="3">Transcriptional regulator</fullName>
    </recommendedName>
</protein>
<dbReference type="RefSeq" id="XP_001416370.1">
    <property type="nucleotide sequence ID" value="XM_001416333.1"/>
</dbReference>
<dbReference type="Gramene" id="ABO94663">
    <property type="protein sequence ID" value="ABO94663"/>
    <property type="gene ID" value="OSTLU_29987"/>
</dbReference>
<evidence type="ECO:0008006" key="3">
    <source>
        <dbReference type="Google" id="ProtNLM"/>
    </source>
</evidence>
<dbReference type="AlphaFoldDB" id="A4RT64"/>
<dbReference type="HOGENOM" id="CLU_102725_0_0_1"/>
<organism evidence="1 2">
    <name type="scientific">Ostreococcus lucimarinus (strain CCE9901)</name>
    <dbReference type="NCBI Taxonomy" id="436017"/>
    <lineage>
        <taxon>Eukaryota</taxon>
        <taxon>Viridiplantae</taxon>
        <taxon>Chlorophyta</taxon>
        <taxon>Mamiellophyceae</taxon>
        <taxon>Mamiellales</taxon>
        <taxon>Bathycoccaceae</taxon>
        <taxon>Ostreococcus</taxon>
    </lineage>
</organism>
<sequence>MVAQYSENAALGASIDAASRDGSPPTWAHGLENLEKGALLVAVEEDASSFWSHVVIFMLDHTPYGSTGIILNRTQSWTLAKHCPEVKHDNLYWSLLSEEVVGVGGPVGLDHSLDRSVIALTTKEQPGMTEEVIPGIYRVINLDQLAKLNAKLSGPGTLRPEDLSLFVGYSGWSPGQLQSEIDAGFWTLASASGTYVRDCMFKHVMDTIVEPTTGKRVPIDAHGFQAWASMRESLGM</sequence>
<dbReference type="OrthoDB" id="272750at2759"/>
<evidence type="ECO:0000313" key="2">
    <source>
        <dbReference type="Proteomes" id="UP000001568"/>
    </source>
</evidence>
<proteinExistence type="predicted"/>